<evidence type="ECO:0000313" key="4">
    <source>
        <dbReference type="Proteomes" id="UP000546257"/>
    </source>
</evidence>
<dbReference type="AlphaFoldDB" id="A0A7J9SMV8"/>
<dbReference type="GO" id="GO:0005737">
    <property type="term" value="C:cytoplasm"/>
    <property type="evidence" value="ECO:0007669"/>
    <property type="project" value="TreeGrafter"/>
</dbReference>
<name>A0A7J9SMV8_9EURY</name>
<dbReference type="EMBL" id="JACKXD010000005">
    <property type="protein sequence ID" value="MBB6647489.1"/>
    <property type="molecule type" value="Genomic_DNA"/>
</dbReference>
<feature type="compositionally biased region" description="Basic and acidic residues" evidence="1">
    <location>
        <begin position="18"/>
        <end position="27"/>
    </location>
</feature>
<proteinExistence type="predicted"/>
<protein>
    <recommendedName>
        <fullName evidence="2">Nmd3 N-terminal domain-containing protein</fullName>
    </recommendedName>
</protein>
<feature type="region of interest" description="Disordered" evidence="1">
    <location>
        <begin position="1"/>
        <end position="27"/>
    </location>
</feature>
<dbReference type="PANTHER" id="PTHR12746">
    <property type="entry name" value="NONSENSE-MEDIATED MRNA DECAY PROTEIN 3"/>
    <property type="match status" value="1"/>
</dbReference>
<reference evidence="3 4" key="1">
    <citation type="submission" date="2020-08" db="EMBL/GenBank/DDBJ databases">
        <authorList>
            <person name="Seo M.-J."/>
        </authorList>
    </citation>
    <scope>NUCLEOTIDE SEQUENCE [LARGE SCALE GENOMIC DNA]</scope>
    <source>
        <strain evidence="3 4">MBLA0160</strain>
    </source>
</reference>
<dbReference type="PANTHER" id="PTHR12746:SF2">
    <property type="entry name" value="60S RIBOSOMAL EXPORT PROTEIN NMD3"/>
    <property type="match status" value="1"/>
</dbReference>
<sequence>MSSGTFCPRCGDPVPARSEPRPGEPRERDAVLCDDCYFEDFDLVDAPERLEVRVCSRCGAVHEGNRWVDIDAEDYTDVAVDRVTDALGVHLKAEEVRWGVEPEQVDENTIRMHCTFSGIVRDTYREERVTVPVHIAKQTCDRCGRIAGGYYASIVQLRARERVPTAGEESRAVEIAESYIAEREATGDRNAFITETLDVDDGIDIKISTNQMGAGVAKRIVRELGGSVEEYPTLVTEDGDGNEVYRVTYAVRLPEFSPGDVIDPEDGDGPVLVRSVRGNLKGVRLATGDPYEAAFEEGEAPDARKLGTVEDAVDTTVVAVEDEYAIQVLDPDTYESTTIARPSYVDPDADSVPVLSSRAGLHILPADAVDRDDADAGD</sequence>
<dbReference type="InterPro" id="IPR007064">
    <property type="entry name" value="Nmd3_N"/>
</dbReference>
<dbReference type="GO" id="GO:0043023">
    <property type="term" value="F:ribosomal large subunit binding"/>
    <property type="evidence" value="ECO:0007669"/>
    <property type="project" value="InterPro"/>
</dbReference>
<evidence type="ECO:0000259" key="2">
    <source>
        <dbReference type="Pfam" id="PF04981"/>
    </source>
</evidence>
<comment type="caution">
    <text evidence="3">The sequence shown here is derived from an EMBL/GenBank/DDBJ whole genome shotgun (WGS) entry which is preliminary data.</text>
</comment>
<gene>
    <name evidence="3" type="ORF">H5V44_14545</name>
</gene>
<organism evidence="3 4">
    <name type="scientific">Halobellus ruber</name>
    <dbReference type="NCBI Taxonomy" id="2761102"/>
    <lineage>
        <taxon>Archaea</taxon>
        <taxon>Methanobacteriati</taxon>
        <taxon>Methanobacteriota</taxon>
        <taxon>Stenosarchaea group</taxon>
        <taxon>Halobacteria</taxon>
        <taxon>Halobacteriales</taxon>
        <taxon>Haloferacaceae</taxon>
        <taxon>Halobellus</taxon>
    </lineage>
</organism>
<feature type="domain" description="Nmd3 N-terminal" evidence="2">
    <location>
        <begin position="7"/>
        <end position="253"/>
    </location>
</feature>
<keyword evidence="4" id="KW-1185">Reference proteome</keyword>
<dbReference type="Proteomes" id="UP000546257">
    <property type="component" value="Unassembled WGS sequence"/>
</dbReference>
<dbReference type="RefSeq" id="WP_185193859.1">
    <property type="nucleotide sequence ID" value="NZ_JACKXD010000005.1"/>
</dbReference>
<evidence type="ECO:0000256" key="1">
    <source>
        <dbReference type="SAM" id="MobiDB-lite"/>
    </source>
</evidence>
<evidence type="ECO:0000313" key="3">
    <source>
        <dbReference type="EMBL" id="MBB6647489.1"/>
    </source>
</evidence>
<dbReference type="InterPro" id="IPR039768">
    <property type="entry name" value="Nmd3"/>
</dbReference>
<accession>A0A7J9SMV8</accession>
<dbReference type="Pfam" id="PF04981">
    <property type="entry name" value="NMD3"/>
    <property type="match status" value="1"/>
</dbReference>